<feature type="domain" description="Right handed beta helix" evidence="2">
    <location>
        <begin position="210"/>
        <end position="385"/>
    </location>
</feature>
<dbReference type="InterPro" id="IPR006626">
    <property type="entry name" value="PbH1"/>
</dbReference>
<dbReference type="Gene3D" id="2.160.20.10">
    <property type="entry name" value="Single-stranded right-handed beta-helix, Pectin lyase-like"/>
    <property type="match status" value="1"/>
</dbReference>
<organism evidence="3 4">
    <name type="scientific">Clohesyomyces aquaticus</name>
    <dbReference type="NCBI Taxonomy" id="1231657"/>
    <lineage>
        <taxon>Eukaryota</taxon>
        <taxon>Fungi</taxon>
        <taxon>Dikarya</taxon>
        <taxon>Ascomycota</taxon>
        <taxon>Pezizomycotina</taxon>
        <taxon>Dothideomycetes</taxon>
        <taxon>Pleosporomycetidae</taxon>
        <taxon>Pleosporales</taxon>
        <taxon>Lindgomycetaceae</taxon>
        <taxon>Clohesyomyces</taxon>
    </lineage>
</organism>
<keyword evidence="4" id="KW-1185">Reference proteome</keyword>
<dbReference type="Pfam" id="PF13229">
    <property type="entry name" value="Beta_helix"/>
    <property type="match status" value="1"/>
</dbReference>
<evidence type="ECO:0000313" key="3">
    <source>
        <dbReference type="EMBL" id="ORY18255.1"/>
    </source>
</evidence>
<proteinExistence type="predicted"/>
<dbReference type="EMBL" id="MCFA01000008">
    <property type="protein sequence ID" value="ORY18255.1"/>
    <property type="molecule type" value="Genomic_DNA"/>
</dbReference>
<sequence length="404" mass="42576">MKVNVACGTAVLLSTFAYASPMLSGKALADRDDGHGDKKIYVHSNQRIQAAIDTAPKGAKIYIDDGIYQEQLTISTDGISLIANGKNVQITVPDNKVTNVCTGLAGPDTHAGICIQGTNVQLITPFVSEHLKVTSVGKTVNDVSVTGITVTGFNGANIAVYGGRNTHISGNTLVNGANYGFLSAGSYNTVAENNAISAKEIFLGFIAMCMDNFSGAEATKNRLSDYVIGFCVQTNKYEISYNDATNNCIGAFIDPYIKGTRLRNNHFGPTNPICLQPFGPGVQFQFPQFGILVDGASDSEIRDNIIEGQKIGGTVPVDLKDYRDQVVSFNMKPGAAAGGLFLYQDDAKTPPAIAAGNVVKNNKFVGNDVDIVVYSTGAGNKVKGNECKTSSPGDLCGKGGQEGD</sequence>
<dbReference type="OrthoDB" id="3488255at2759"/>
<dbReference type="SUPFAM" id="SSF51126">
    <property type="entry name" value="Pectin lyase-like"/>
    <property type="match status" value="1"/>
</dbReference>
<dbReference type="InterPro" id="IPR012334">
    <property type="entry name" value="Pectin_lyas_fold"/>
</dbReference>
<feature type="signal peptide" evidence="1">
    <location>
        <begin position="1"/>
        <end position="19"/>
    </location>
</feature>
<feature type="chain" id="PRO_5012621187" evidence="1">
    <location>
        <begin position="20"/>
        <end position="404"/>
    </location>
</feature>
<dbReference type="InterPro" id="IPR011050">
    <property type="entry name" value="Pectin_lyase_fold/virulence"/>
</dbReference>
<dbReference type="SMART" id="SM00710">
    <property type="entry name" value="PbH1"/>
    <property type="match status" value="5"/>
</dbReference>
<evidence type="ECO:0000313" key="4">
    <source>
        <dbReference type="Proteomes" id="UP000193144"/>
    </source>
</evidence>
<accession>A0A1Y2A885</accession>
<evidence type="ECO:0000259" key="2">
    <source>
        <dbReference type="Pfam" id="PF13229"/>
    </source>
</evidence>
<keyword evidence="1" id="KW-0732">Signal</keyword>
<dbReference type="AlphaFoldDB" id="A0A1Y2A885"/>
<evidence type="ECO:0000256" key="1">
    <source>
        <dbReference type="SAM" id="SignalP"/>
    </source>
</evidence>
<dbReference type="GO" id="GO:0016829">
    <property type="term" value="F:lyase activity"/>
    <property type="evidence" value="ECO:0007669"/>
    <property type="project" value="UniProtKB-KW"/>
</dbReference>
<name>A0A1Y2A885_9PLEO</name>
<gene>
    <name evidence="3" type="ORF">BCR34DRAFT_554467</name>
</gene>
<reference evidence="3 4" key="1">
    <citation type="submission" date="2016-07" db="EMBL/GenBank/DDBJ databases">
        <title>Pervasive Adenine N6-methylation of Active Genes in Fungi.</title>
        <authorList>
            <consortium name="DOE Joint Genome Institute"/>
            <person name="Mondo S.J."/>
            <person name="Dannebaum R.O."/>
            <person name="Kuo R.C."/>
            <person name="Labutti K."/>
            <person name="Haridas S."/>
            <person name="Kuo A."/>
            <person name="Salamov A."/>
            <person name="Ahrendt S.R."/>
            <person name="Lipzen A."/>
            <person name="Sullivan W."/>
            <person name="Andreopoulos W.B."/>
            <person name="Clum A."/>
            <person name="Lindquist E."/>
            <person name="Daum C."/>
            <person name="Ramamoorthy G.K."/>
            <person name="Gryganskyi A."/>
            <person name="Culley D."/>
            <person name="Magnuson J.K."/>
            <person name="James T.Y."/>
            <person name="O'Malley M.A."/>
            <person name="Stajich J.E."/>
            <person name="Spatafora J.W."/>
            <person name="Visel A."/>
            <person name="Grigoriev I.V."/>
        </authorList>
    </citation>
    <scope>NUCLEOTIDE SEQUENCE [LARGE SCALE GENOMIC DNA]</scope>
    <source>
        <strain evidence="3 4">CBS 115471</strain>
    </source>
</reference>
<keyword evidence="3" id="KW-0456">Lyase</keyword>
<dbReference type="InterPro" id="IPR039448">
    <property type="entry name" value="Beta_helix"/>
</dbReference>
<protein>
    <submittedName>
        <fullName evidence="3">Pectin lyase fold/virulence factor</fullName>
    </submittedName>
</protein>
<comment type="caution">
    <text evidence="3">The sequence shown here is derived from an EMBL/GenBank/DDBJ whole genome shotgun (WGS) entry which is preliminary data.</text>
</comment>
<dbReference type="Proteomes" id="UP000193144">
    <property type="component" value="Unassembled WGS sequence"/>
</dbReference>